<keyword evidence="5" id="KW-0647">Proteasome</keyword>
<sequence>MVEENRADKSFPHVDGGFNFENFKRNVSFMNSDSGIKGTMPKAWKTGTTIVGVVFDGGVALAADTRATGNVIVDKNCEKIHYIAPNIYCCGAGTAADTEMTVSSISILQEPLRDTHDTGQISSQLELLRLNTAKSSRVVTAMTMLKRHLFNYQGHVSAALVLGGVDATGPHLYTVYPHGSTDKLPYVTMGSGSLAAMSVFETSYKDNLTEQEAIDLVAEAIKAGIFNDLGSGSNVDVCIITKDKVDMKRNFITPNDQGPLRASISKPATFGYFPPGTTKVVSTDIETFATVTTDVEMLEA</sequence>
<keyword evidence="1" id="KW-0645">Protease</keyword>
<dbReference type="InterPro" id="IPR023333">
    <property type="entry name" value="Proteasome_suB-type"/>
</dbReference>
<keyword evidence="4" id="KW-0539">Nucleus</keyword>
<dbReference type="InterPro" id="IPR001353">
    <property type="entry name" value="Proteasome_sua/b"/>
</dbReference>
<dbReference type="Pfam" id="PF00227">
    <property type="entry name" value="Proteasome"/>
    <property type="match status" value="2"/>
</dbReference>
<dbReference type="SUPFAM" id="SSF56235">
    <property type="entry name" value="N-terminal nucleophile aminohydrolases (Ntn hydrolases)"/>
    <property type="match status" value="1"/>
</dbReference>
<proteinExistence type="predicted"/>
<dbReference type="InParanoid" id="A0A2R5GT34"/>
<evidence type="ECO:0000313" key="6">
    <source>
        <dbReference type="Proteomes" id="UP000241890"/>
    </source>
</evidence>
<evidence type="ECO:0000256" key="1">
    <source>
        <dbReference type="ARBA" id="ARBA00022670"/>
    </source>
</evidence>
<reference evidence="5 6" key="1">
    <citation type="submission" date="2017-12" db="EMBL/GenBank/DDBJ databases">
        <title>Sequencing, de novo assembly and annotation of complete genome of a new Thraustochytrid species, strain FCC1311.</title>
        <authorList>
            <person name="Sedici K."/>
            <person name="Godart F."/>
            <person name="Aiese Cigliano R."/>
            <person name="Sanseverino W."/>
            <person name="Barakat M."/>
            <person name="Ortet P."/>
            <person name="Marechal E."/>
            <person name="Cagnac O."/>
            <person name="Amato A."/>
        </authorList>
    </citation>
    <scope>NUCLEOTIDE SEQUENCE [LARGE SCALE GENOMIC DNA]</scope>
</reference>
<dbReference type="Proteomes" id="UP000241890">
    <property type="component" value="Unassembled WGS sequence"/>
</dbReference>
<dbReference type="InterPro" id="IPR029055">
    <property type="entry name" value="Ntn_hydrolases_N"/>
</dbReference>
<dbReference type="GO" id="GO:0005839">
    <property type="term" value="C:proteasome core complex"/>
    <property type="evidence" value="ECO:0007669"/>
    <property type="project" value="InterPro"/>
</dbReference>
<dbReference type="FunCoup" id="A0A2R5GT34">
    <property type="interactions" value="331"/>
</dbReference>
<name>A0A2R5GT34_9STRA</name>
<dbReference type="OrthoDB" id="429533at2759"/>
<dbReference type="PANTHER" id="PTHR32194">
    <property type="entry name" value="METALLOPROTEASE TLDD"/>
    <property type="match status" value="1"/>
</dbReference>
<keyword evidence="3" id="KW-0378">Hydrolase</keyword>
<dbReference type="PROSITE" id="PS51476">
    <property type="entry name" value="PROTEASOME_BETA_2"/>
    <property type="match status" value="1"/>
</dbReference>
<dbReference type="GO" id="GO:0004298">
    <property type="term" value="F:threonine-type endopeptidase activity"/>
    <property type="evidence" value="ECO:0007669"/>
    <property type="project" value="UniProtKB-KW"/>
</dbReference>
<evidence type="ECO:0000256" key="2">
    <source>
        <dbReference type="ARBA" id="ARBA00022698"/>
    </source>
</evidence>
<dbReference type="GO" id="GO:0005737">
    <property type="term" value="C:cytoplasm"/>
    <property type="evidence" value="ECO:0007669"/>
    <property type="project" value="TreeGrafter"/>
</dbReference>
<organism evidence="5 6">
    <name type="scientific">Hondaea fermentalgiana</name>
    <dbReference type="NCBI Taxonomy" id="2315210"/>
    <lineage>
        <taxon>Eukaryota</taxon>
        <taxon>Sar</taxon>
        <taxon>Stramenopiles</taxon>
        <taxon>Bigyra</taxon>
        <taxon>Labyrinthulomycetes</taxon>
        <taxon>Thraustochytrida</taxon>
        <taxon>Thraustochytriidae</taxon>
        <taxon>Hondaea</taxon>
    </lineage>
</organism>
<comment type="caution">
    <text evidence="5">The sequence shown here is derived from an EMBL/GenBank/DDBJ whole genome shotgun (WGS) entry which is preliminary data.</text>
</comment>
<dbReference type="GO" id="GO:0051603">
    <property type="term" value="P:proteolysis involved in protein catabolic process"/>
    <property type="evidence" value="ECO:0007669"/>
    <property type="project" value="InterPro"/>
</dbReference>
<accession>A0A2R5GT34</accession>
<keyword evidence="6" id="KW-1185">Reference proteome</keyword>
<evidence type="ECO:0000256" key="4">
    <source>
        <dbReference type="ARBA" id="ARBA00023242"/>
    </source>
</evidence>
<protein>
    <submittedName>
        <fullName evidence="5">Proteasome subunit beta type-7</fullName>
    </submittedName>
</protein>
<dbReference type="CDD" id="cd03763">
    <property type="entry name" value="proteasome_beta_type_7"/>
    <property type="match status" value="1"/>
</dbReference>
<dbReference type="Gene3D" id="3.60.20.10">
    <property type="entry name" value="Glutamine Phosphoribosylpyrophosphate, subunit 1, domain 1"/>
    <property type="match status" value="1"/>
</dbReference>
<keyword evidence="2" id="KW-0888">Threonine protease</keyword>
<dbReference type="EMBL" id="BEYU01000107">
    <property type="protein sequence ID" value="GBG31813.1"/>
    <property type="molecule type" value="Genomic_DNA"/>
</dbReference>
<evidence type="ECO:0000313" key="5">
    <source>
        <dbReference type="EMBL" id="GBG31813.1"/>
    </source>
</evidence>
<evidence type="ECO:0000256" key="3">
    <source>
        <dbReference type="ARBA" id="ARBA00022801"/>
    </source>
</evidence>
<dbReference type="AlphaFoldDB" id="A0A2R5GT34"/>
<dbReference type="PANTHER" id="PTHR32194:SF4">
    <property type="entry name" value="PROTEASOME SUBUNIT BETA TYPE-7"/>
    <property type="match status" value="1"/>
</dbReference>
<gene>
    <name evidence="5" type="ORF">FCC1311_080382</name>
</gene>